<dbReference type="PROSITE" id="PS50262">
    <property type="entry name" value="G_PROTEIN_RECEP_F1_2"/>
    <property type="match status" value="1"/>
</dbReference>
<keyword evidence="2 5" id="KW-0812">Transmembrane</keyword>
<protein>
    <recommendedName>
        <fullName evidence="6">G-protein coupled receptors family 1 profile domain-containing protein</fullName>
    </recommendedName>
</protein>
<evidence type="ECO:0000259" key="6">
    <source>
        <dbReference type="PROSITE" id="PS50262"/>
    </source>
</evidence>
<accession>A0AAV2IJN5</accession>
<proteinExistence type="predicted"/>
<sequence length="285" mass="32721">LWGLFGNVITVLVLTKQGLRDTLNILLTSIAVFDTVFCFTQLLQEGIFILNNYDTHAGNKYLIAYFQGIVQWNHLALTSSIYSVAIIGVERLIAVCFPFLAARICTPYRTKCLVVLTEVFIFTFTFPQLFLFTEYKFQKHLVVRLIRSWATNSHAMFYWIYLMPLVQVILPLCVLTICYSVIVVMLRTAFKKKSKMASKITKSKKLKELKIFRLLFTLMTLALISFLPAVLMSMTLFSTKASGFVLNTDSFDFIQILVKFFSHLFPSANFIIYVTLSSKFAATYR</sequence>
<dbReference type="AlphaFoldDB" id="A0AAV2IJN5"/>
<keyword evidence="3 5" id="KW-1133">Transmembrane helix</keyword>
<organism evidence="7 8">
    <name type="scientific">Lymnaea stagnalis</name>
    <name type="common">Great pond snail</name>
    <name type="synonym">Helix stagnalis</name>
    <dbReference type="NCBI Taxonomy" id="6523"/>
    <lineage>
        <taxon>Eukaryota</taxon>
        <taxon>Metazoa</taxon>
        <taxon>Spiralia</taxon>
        <taxon>Lophotrochozoa</taxon>
        <taxon>Mollusca</taxon>
        <taxon>Gastropoda</taxon>
        <taxon>Heterobranchia</taxon>
        <taxon>Euthyneura</taxon>
        <taxon>Panpulmonata</taxon>
        <taxon>Hygrophila</taxon>
        <taxon>Lymnaeoidea</taxon>
        <taxon>Lymnaeidae</taxon>
        <taxon>Lymnaea</taxon>
    </lineage>
</organism>
<feature type="domain" description="G-protein coupled receptors family 1 profile" evidence="6">
    <location>
        <begin position="6"/>
        <end position="273"/>
    </location>
</feature>
<comment type="subcellular location">
    <subcellularLocation>
        <location evidence="1">Membrane</location>
    </subcellularLocation>
</comment>
<feature type="non-terminal residue" evidence="7">
    <location>
        <position position="285"/>
    </location>
</feature>
<comment type="caution">
    <text evidence="7">The sequence shown here is derived from an EMBL/GenBank/DDBJ whole genome shotgun (WGS) entry which is preliminary data.</text>
</comment>
<evidence type="ECO:0000313" key="8">
    <source>
        <dbReference type="Proteomes" id="UP001497497"/>
    </source>
</evidence>
<evidence type="ECO:0000256" key="3">
    <source>
        <dbReference type="ARBA" id="ARBA00022989"/>
    </source>
</evidence>
<dbReference type="Pfam" id="PF00001">
    <property type="entry name" value="7tm_1"/>
    <property type="match status" value="1"/>
</dbReference>
<dbReference type="PRINTS" id="PR00237">
    <property type="entry name" value="GPCRRHODOPSN"/>
</dbReference>
<feature type="transmembrane region" description="Helical" evidence="5">
    <location>
        <begin position="253"/>
        <end position="276"/>
    </location>
</feature>
<dbReference type="Gene3D" id="1.20.1070.10">
    <property type="entry name" value="Rhodopsin 7-helix transmembrane proteins"/>
    <property type="match status" value="1"/>
</dbReference>
<name>A0AAV2IJN5_LYMST</name>
<evidence type="ECO:0000256" key="5">
    <source>
        <dbReference type="SAM" id="Phobius"/>
    </source>
</evidence>
<keyword evidence="8" id="KW-1185">Reference proteome</keyword>
<keyword evidence="4 5" id="KW-0472">Membrane</keyword>
<gene>
    <name evidence="7" type="ORF">GSLYS_00019942001</name>
</gene>
<feature type="transmembrane region" description="Helical" evidence="5">
    <location>
        <begin position="113"/>
        <end position="132"/>
    </location>
</feature>
<evidence type="ECO:0000313" key="7">
    <source>
        <dbReference type="EMBL" id="CAL1546565.1"/>
    </source>
</evidence>
<dbReference type="InterPro" id="IPR000276">
    <property type="entry name" value="GPCR_Rhodpsn"/>
</dbReference>
<dbReference type="GO" id="GO:0016020">
    <property type="term" value="C:membrane"/>
    <property type="evidence" value="ECO:0007669"/>
    <property type="project" value="UniProtKB-SubCell"/>
</dbReference>
<feature type="transmembrane region" description="Helical" evidence="5">
    <location>
        <begin position="81"/>
        <end position="101"/>
    </location>
</feature>
<evidence type="ECO:0000256" key="1">
    <source>
        <dbReference type="ARBA" id="ARBA00004370"/>
    </source>
</evidence>
<dbReference type="EMBL" id="CAXITT010000830">
    <property type="protein sequence ID" value="CAL1546565.1"/>
    <property type="molecule type" value="Genomic_DNA"/>
</dbReference>
<dbReference type="PANTHER" id="PTHR46641">
    <property type="entry name" value="FMRFAMIDE RECEPTOR-RELATED"/>
    <property type="match status" value="1"/>
</dbReference>
<feature type="non-terminal residue" evidence="7">
    <location>
        <position position="1"/>
    </location>
</feature>
<dbReference type="SUPFAM" id="SSF81321">
    <property type="entry name" value="Family A G protein-coupled receptor-like"/>
    <property type="match status" value="1"/>
</dbReference>
<dbReference type="InterPro" id="IPR017452">
    <property type="entry name" value="GPCR_Rhodpsn_7TM"/>
</dbReference>
<evidence type="ECO:0000256" key="2">
    <source>
        <dbReference type="ARBA" id="ARBA00022692"/>
    </source>
</evidence>
<evidence type="ECO:0000256" key="4">
    <source>
        <dbReference type="ARBA" id="ARBA00023136"/>
    </source>
</evidence>
<reference evidence="7 8" key="1">
    <citation type="submission" date="2024-04" db="EMBL/GenBank/DDBJ databases">
        <authorList>
            <consortium name="Genoscope - CEA"/>
            <person name="William W."/>
        </authorList>
    </citation>
    <scope>NUCLEOTIDE SEQUENCE [LARGE SCALE GENOMIC DNA]</scope>
</reference>
<feature type="transmembrane region" description="Helical" evidence="5">
    <location>
        <begin position="158"/>
        <end position="190"/>
    </location>
</feature>
<dbReference type="GO" id="GO:0004930">
    <property type="term" value="F:G protein-coupled receptor activity"/>
    <property type="evidence" value="ECO:0007669"/>
    <property type="project" value="InterPro"/>
</dbReference>
<dbReference type="Proteomes" id="UP001497497">
    <property type="component" value="Unassembled WGS sequence"/>
</dbReference>
<feature type="transmembrane region" description="Helical" evidence="5">
    <location>
        <begin position="211"/>
        <end position="233"/>
    </location>
</feature>
<dbReference type="InterPro" id="IPR052954">
    <property type="entry name" value="GPCR-Ligand_Int"/>
</dbReference>
<dbReference type="PANTHER" id="PTHR46641:SF2">
    <property type="entry name" value="FMRFAMIDE RECEPTOR"/>
    <property type="match status" value="1"/>
</dbReference>